<evidence type="ECO:0000313" key="2">
    <source>
        <dbReference type="EMBL" id="OZT78166.1"/>
    </source>
</evidence>
<evidence type="ECO:0000313" key="3">
    <source>
        <dbReference type="Proteomes" id="UP000216682"/>
    </source>
</evidence>
<comment type="caution">
    <text evidence="2">The sequence shown here is derived from an EMBL/GenBank/DDBJ whole genome shotgun (WGS) entry which is preliminary data.</text>
</comment>
<keyword evidence="1" id="KW-1133">Transmembrane helix</keyword>
<feature type="transmembrane region" description="Helical" evidence="1">
    <location>
        <begin position="36"/>
        <end position="56"/>
    </location>
</feature>
<feature type="transmembrane region" description="Helical" evidence="1">
    <location>
        <begin position="7"/>
        <end position="30"/>
    </location>
</feature>
<evidence type="ECO:0000256" key="1">
    <source>
        <dbReference type="SAM" id="Phobius"/>
    </source>
</evidence>
<sequence length="93" mass="10658">MSKKAFHVYNIIILLLLLSFNLLVLLAYGFGEGGMGVSQLVPIALSFVIWSVFYLIQFARSNKTWRISWFLVMLVFLYFWKTGVGSAFDRLIG</sequence>
<name>A0A265E9Q8_9STAP</name>
<keyword evidence="1" id="KW-0812">Transmembrane</keyword>
<accession>A0A265E9Q8</accession>
<dbReference type="EMBL" id="NPEZ01000001">
    <property type="protein sequence ID" value="OZT78166.1"/>
    <property type="molecule type" value="Genomic_DNA"/>
</dbReference>
<dbReference type="AlphaFoldDB" id="A0A265E9Q8"/>
<gene>
    <name evidence="2" type="ORF">CFN03_02470</name>
</gene>
<keyword evidence="1" id="KW-0472">Membrane</keyword>
<protein>
    <submittedName>
        <fullName evidence="2">Uncharacterized protein</fullName>
    </submittedName>
</protein>
<dbReference type="Proteomes" id="UP000216682">
    <property type="component" value="Unassembled WGS sequence"/>
</dbReference>
<reference evidence="2 3" key="1">
    <citation type="submission" date="2017-07" db="EMBL/GenBank/DDBJ databases">
        <title>Shotgun whole genome sequences of three halophilic bacterial isolates.</title>
        <authorList>
            <person name="Pozzo T."/>
            <person name="Higdon S.M."/>
            <person name="Quillaguaman J."/>
        </authorList>
    </citation>
    <scope>NUCLEOTIDE SEQUENCE [LARGE SCALE GENOMIC DNA]</scope>
    <source>
        <strain evidence="2 3">BU-1</strain>
    </source>
</reference>
<feature type="transmembrane region" description="Helical" evidence="1">
    <location>
        <begin position="68"/>
        <end position="88"/>
    </location>
</feature>
<dbReference type="RefSeq" id="WP_094905649.1">
    <property type="nucleotide sequence ID" value="NZ_NPEZ01000001.1"/>
</dbReference>
<organism evidence="2 3">
    <name type="scientific">Salinicoccus roseus</name>
    <dbReference type="NCBI Taxonomy" id="45670"/>
    <lineage>
        <taxon>Bacteria</taxon>
        <taxon>Bacillati</taxon>
        <taxon>Bacillota</taxon>
        <taxon>Bacilli</taxon>
        <taxon>Bacillales</taxon>
        <taxon>Staphylococcaceae</taxon>
        <taxon>Salinicoccus</taxon>
    </lineage>
</organism>
<proteinExistence type="predicted"/>